<dbReference type="Proteomes" id="UP000665181">
    <property type="component" value="Unassembled WGS sequence"/>
</dbReference>
<evidence type="ECO:0000313" key="1">
    <source>
        <dbReference type="EMBL" id="MBO3794186.1"/>
    </source>
</evidence>
<protein>
    <submittedName>
        <fullName evidence="1">Uncharacterized protein</fullName>
    </submittedName>
</protein>
<proteinExistence type="predicted"/>
<evidence type="ECO:0000313" key="2">
    <source>
        <dbReference type="Proteomes" id="UP000665181"/>
    </source>
</evidence>
<comment type="caution">
    <text evidence="1">The sequence shown here is derived from an EMBL/GenBank/DDBJ whole genome shotgun (WGS) entry which is preliminary data.</text>
</comment>
<organism evidence="1 2">
    <name type="scientific">Bacillus subtilis</name>
    <dbReference type="NCBI Taxonomy" id="1423"/>
    <lineage>
        <taxon>Bacteria</taxon>
        <taxon>Bacillati</taxon>
        <taxon>Bacillota</taxon>
        <taxon>Bacilli</taxon>
        <taxon>Bacillales</taxon>
        <taxon>Bacillaceae</taxon>
        <taxon>Bacillus</taxon>
    </lineage>
</organism>
<dbReference type="RefSeq" id="WP_163190088.1">
    <property type="nucleotide sequence ID" value="NZ_JAGFPW010000005.1"/>
</dbReference>
<reference evidence="1" key="1">
    <citation type="submission" date="2021-03" db="EMBL/GenBank/DDBJ databases">
        <title>Isolation of Bacillus subtilis from fermented food sample.</title>
        <authorList>
            <person name="Lakshmanan V."/>
            <person name="Athira K."/>
            <person name="Rajagopal K."/>
        </authorList>
    </citation>
    <scope>NUCLEOTIDE SEQUENCE</scope>
    <source>
        <strain evidence="1">S1</strain>
    </source>
</reference>
<accession>A0A8I1WC32</accession>
<dbReference type="AlphaFoldDB" id="A0A8I1WC32"/>
<name>A0A8I1WC32_BACIU</name>
<dbReference type="SUPFAM" id="SSF161266">
    <property type="entry name" value="Gam-like"/>
    <property type="match status" value="1"/>
</dbReference>
<gene>
    <name evidence="1" type="ORF">J5227_07670</name>
</gene>
<dbReference type="EMBL" id="JAGFPW010000005">
    <property type="protein sequence ID" value="MBO3794186.1"/>
    <property type="molecule type" value="Genomic_DNA"/>
</dbReference>
<sequence>MDNQAFYEALEEEAKDINIEDLMNEMLNSFNQEKGQAPTPTDELKVRKMVLARKYIEKEINRLMMLRDAVKADWDQKIAKKKEEIEGLNGLIEHFIKVTNKGKKLSLDVATISLKRTGPRTVVQDEEKARDFLKEHNQLEKYLKKPELNTTLLQNAYRNDFKEMVSKEAERRIIIEEKSKGPLSQKRKKEIELEVESEWADSFFSKLPDFMKYMPEKKTLSITMK</sequence>